<feature type="transmembrane region" description="Helical" evidence="1">
    <location>
        <begin position="20"/>
        <end position="38"/>
    </location>
</feature>
<dbReference type="OrthoDB" id="765463at2"/>
<keyword evidence="1" id="KW-1133">Transmembrane helix</keyword>
<keyword evidence="1" id="KW-0812">Transmembrane</keyword>
<dbReference type="InterPro" id="IPR045385">
    <property type="entry name" value="DUF6526"/>
</dbReference>
<keyword evidence="3" id="KW-1185">Reference proteome</keyword>
<dbReference type="Pfam" id="PF20136">
    <property type="entry name" value="DUF6526"/>
    <property type="match status" value="1"/>
</dbReference>
<evidence type="ECO:0000313" key="3">
    <source>
        <dbReference type="Proteomes" id="UP000247476"/>
    </source>
</evidence>
<dbReference type="AlphaFoldDB" id="A0A2V5K593"/>
<gene>
    <name evidence="2" type="ORF">DLM86_15270</name>
</gene>
<protein>
    <submittedName>
        <fullName evidence="2">Uncharacterized protein</fullName>
    </submittedName>
</protein>
<accession>A0A2V5K593</accession>
<evidence type="ECO:0000313" key="2">
    <source>
        <dbReference type="EMBL" id="PYI53912.1"/>
    </source>
</evidence>
<keyword evidence="1" id="KW-0472">Membrane</keyword>
<feature type="transmembrane region" description="Helical" evidence="1">
    <location>
        <begin position="44"/>
        <end position="63"/>
    </location>
</feature>
<comment type="caution">
    <text evidence="2">The sequence shown here is derived from an EMBL/GenBank/DDBJ whole genome shotgun (WGS) entry which is preliminary data.</text>
</comment>
<dbReference type="RefSeq" id="WP_110840897.1">
    <property type="nucleotide sequence ID" value="NZ_QJVJ01000006.1"/>
</dbReference>
<dbReference type="EMBL" id="QJVJ01000006">
    <property type="protein sequence ID" value="PYI53912.1"/>
    <property type="molecule type" value="Genomic_DNA"/>
</dbReference>
<name>A0A2V5K593_9BACL</name>
<evidence type="ECO:0000256" key="1">
    <source>
        <dbReference type="SAM" id="Phobius"/>
    </source>
</evidence>
<organism evidence="2 3">
    <name type="scientific">Paenibacillus flagellatus</name>
    <dbReference type="NCBI Taxonomy" id="2211139"/>
    <lineage>
        <taxon>Bacteria</taxon>
        <taxon>Bacillati</taxon>
        <taxon>Bacillota</taxon>
        <taxon>Bacilli</taxon>
        <taxon>Bacillales</taxon>
        <taxon>Paenibacillaceae</taxon>
        <taxon>Paenibacillus</taxon>
    </lineage>
</organism>
<dbReference type="Proteomes" id="UP000247476">
    <property type="component" value="Unassembled WGS sequence"/>
</dbReference>
<proteinExistence type="predicted"/>
<sequence>MRREQQSYDNYRKFAPLYHFVLAPIALIVILASVVHAIRDAFGFASVLLLGLSLCVALIVALLRQFATKLQDRIIRQEESFRHYVLTGNRLDPRLTLRQIIALRFADDDEFPALCTKAAETGMKPDAIKRSITRWRADHDRV</sequence>
<reference evidence="2 3" key="1">
    <citation type="submission" date="2018-05" db="EMBL/GenBank/DDBJ databases">
        <title>Paenibacillus flagellatus sp. nov., isolated from selenium mineral soil.</title>
        <authorList>
            <person name="Dai X."/>
        </authorList>
    </citation>
    <scope>NUCLEOTIDE SEQUENCE [LARGE SCALE GENOMIC DNA]</scope>
    <source>
        <strain evidence="2 3">DXL2</strain>
    </source>
</reference>